<dbReference type="AlphaFoldDB" id="A0A0C2FGB8"/>
<feature type="compositionally biased region" description="Polar residues" evidence="1">
    <location>
        <begin position="360"/>
        <end position="370"/>
    </location>
</feature>
<name>A0A0C2FGB8_9BILA</name>
<feature type="compositionally biased region" description="Low complexity" evidence="1">
    <location>
        <begin position="13"/>
        <end position="43"/>
    </location>
</feature>
<dbReference type="EMBL" id="KN767391">
    <property type="protein sequence ID" value="KIH47655.1"/>
    <property type="molecule type" value="Genomic_DNA"/>
</dbReference>
<feature type="compositionally biased region" description="Basic and acidic residues" evidence="1">
    <location>
        <begin position="325"/>
        <end position="342"/>
    </location>
</feature>
<organism evidence="2 3">
    <name type="scientific">Ancylostoma duodenale</name>
    <dbReference type="NCBI Taxonomy" id="51022"/>
    <lineage>
        <taxon>Eukaryota</taxon>
        <taxon>Metazoa</taxon>
        <taxon>Ecdysozoa</taxon>
        <taxon>Nematoda</taxon>
        <taxon>Chromadorea</taxon>
        <taxon>Rhabditida</taxon>
        <taxon>Rhabditina</taxon>
        <taxon>Rhabditomorpha</taxon>
        <taxon>Strongyloidea</taxon>
        <taxon>Ancylostomatidae</taxon>
        <taxon>Ancylostomatinae</taxon>
        <taxon>Ancylostoma</taxon>
    </lineage>
</organism>
<feature type="compositionally biased region" description="Polar residues" evidence="1">
    <location>
        <begin position="153"/>
        <end position="168"/>
    </location>
</feature>
<feature type="compositionally biased region" description="Polar residues" evidence="1">
    <location>
        <begin position="380"/>
        <end position="403"/>
    </location>
</feature>
<accession>A0A0C2FGB8</accession>
<feature type="region of interest" description="Disordered" evidence="1">
    <location>
        <begin position="211"/>
        <end position="244"/>
    </location>
</feature>
<dbReference type="OrthoDB" id="5867520at2759"/>
<evidence type="ECO:0000256" key="1">
    <source>
        <dbReference type="SAM" id="MobiDB-lite"/>
    </source>
</evidence>
<dbReference type="Proteomes" id="UP000054047">
    <property type="component" value="Unassembled WGS sequence"/>
</dbReference>
<feature type="compositionally biased region" description="Basic residues" evidence="1">
    <location>
        <begin position="406"/>
        <end position="419"/>
    </location>
</feature>
<evidence type="ECO:0000313" key="2">
    <source>
        <dbReference type="EMBL" id="KIH47655.1"/>
    </source>
</evidence>
<reference evidence="2 3" key="1">
    <citation type="submission" date="2013-12" db="EMBL/GenBank/DDBJ databases">
        <title>Draft genome of the parsitic nematode Ancylostoma duodenale.</title>
        <authorList>
            <person name="Mitreva M."/>
        </authorList>
    </citation>
    <scope>NUCLEOTIDE SEQUENCE [LARGE SCALE GENOMIC DNA]</scope>
    <source>
        <strain evidence="2 3">Zhejiang</strain>
    </source>
</reference>
<feature type="compositionally biased region" description="Basic and acidic residues" evidence="1">
    <location>
        <begin position="420"/>
        <end position="430"/>
    </location>
</feature>
<feature type="compositionally biased region" description="Pro residues" evidence="1">
    <location>
        <begin position="1"/>
        <end position="12"/>
    </location>
</feature>
<feature type="compositionally biased region" description="Low complexity" evidence="1">
    <location>
        <begin position="220"/>
        <end position="235"/>
    </location>
</feature>
<proteinExistence type="predicted"/>
<gene>
    <name evidence="2" type="ORF">ANCDUO_22281</name>
</gene>
<feature type="compositionally biased region" description="Pro residues" evidence="1">
    <location>
        <begin position="44"/>
        <end position="57"/>
    </location>
</feature>
<feature type="region of interest" description="Disordered" evidence="1">
    <location>
        <begin position="1"/>
        <end position="184"/>
    </location>
</feature>
<protein>
    <submittedName>
        <fullName evidence="2">Uncharacterized protein</fullName>
    </submittedName>
</protein>
<keyword evidence="3" id="KW-1185">Reference proteome</keyword>
<sequence>MGAQNPVPPSAPVPVAAQVPNSRPAAASSATPVSPRAPVRVAAPAPPSKPAVAPPSPAMATRPSPRVEKSKTVTPPPPVTNVNEKKPPPQNRAAVVAQPSRPGKALPTPPKAVKEKKSRQVNITAVKAAAVKPPAPVRTADSKAKVPSPGNKKGSNTSPQPRARSSSAKRCVSDPILTPVTDEFPTEEWEGQWVAPKEIIVEERRKWPWKEEKAAGGGTKPKQAPASPAAVVVQKEQPRTAPVAATQVQAPKCLSDPIVTPVTDEFPSEENTGEWVAPKQIIALERRHFVRRDDCLDGMPHKGDDRVISNPVVTPCTDEYPTLSEGEREAFLKETAKAKEVVKPPQPLQPAHTPSEMRTDMNTQTSTTVTPVARSRASNERTNATQVAGSTEANRSKGQSNSKEQPRKKGKRKSRRARDTKRDKKEKSKGVIETIAKILKPCSKRSHSKKAAVKE</sequence>
<feature type="region of interest" description="Disordered" evidence="1">
    <location>
        <begin position="297"/>
        <end position="432"/>
    </location>
</feature>
<feature type="compositionally biased region" description="Basic and acidic residues" evidence="1">
    <location>
        <begin position="297"/>
        <end position="307"/>
    </location>
</feature>
<evidence type="ECO:0000313" key="3">
    <source>
        <dbReference type="Proteomes" id="UP000054047"/>
    </source>
</evidence>